<dbReference type="InterPro" id="IPR007159">
    <property type="entry name" value="SpoVT-AbrB_dom"/>
</dbReference>
<dbReference type="InterPro" id="IPR037914">
    <property type="entry name" value="SpoVT-AbrB_sf"/>
</dbReference>
<sequence>MSIATVTIKGQVTIPKEIRDYLKLETGSKIEFIVDENGDVKLVALNVPIEALSGFLHRPNMTTATIEDMEAAIS</sequence>
<dbReference type="Pfam" id="PF04014">
    <property type="entry name" value="MazE_antitoxin"/>
    <property type="match status" value="1"/>
</dbReference>
<dbReference type="Gene3D" id="2.10.260.10">
    <property type="match status" value="1"/>
</dbReference>
<evidence type="ECO:0000313" key="4">
    <source>
        <dbReference type="Proteomes" id="UP000076925"/>
    </source>
</evidence>
<organism evidence="3 4">
    <name type="scientific">Scytonema hofmannii PCC 7110</name>
    <dbReference type="NCBI Taxonomy" id="128403"/>
    <lineage>
        <taxon>Bacteria</taxon>
        <taxon>Bacillati</taxon>
        <taxon>Cyanobacteriota</taxon>
        <taxon>Cyanophyceae</taxon>
        <taxon>Nostocales</taxon>
        <taxon>Scytonemataceae</taxon>
        <taxon>Scytonema</taxon>
    </lineage>
</organism>
<keyword evidence="1" id="KW-0238">DNA-binding</keyword>
<proteinExistence type="predicted"/>
<dbReference type="Proteomes" id="UP000076925">
    <property type="component" value="Unassembled WGS sequence"/>
</dbReference>
<dbReference type="EMBL" id="ANNX02000032">
    <property type="protein sequence ID" value="KYC39768.1"/>
    <property type="molecule type" value="Genomic_DNA"/>
</dbReference>
<gene>
    <name evidence="3" type="ORF">WA1_29890</name>
</gene>
<dbReference type="SUPFAM" id="SSF89447">
    <property type="entry name" value="AbrB/MazE/MraZ-like"/>
    <property type="match status" value="1"/>
</dbReference>
<dbReference type="PROSITE" id="PS51740">
    <property type="entry name" value="SPOVT_ABRB"/>
    <property type="match status" value="1"/>
</dbReference>
<feature type="domain" description="SpoVT-AbrB" evidence="2">
    <location>
        <begin position="1"/>
        <end position="47"/>
    </location>
</feature>
<dbReference type="RefSeq" id="WP_017740667.1">
    <property type="nucleotide sequence ID" value="NZ_KQ976354.1"/>
</dbReference>
<protein>
    <submittedName>
        <fullName evidence="3">AbrB family transcriptional regulator</fullName>
    </submittedName>
</protein>
<dbReference type="AlphaFoldDB" id="A0A139X500"/>
<reference evidence="3 4" key="1">
    <citation type="journal article" date="2013" name="Genome Biol. Evol.">
        <title>Genomes of Stigonematalean cyanobacteria (subsection V) and the evolution of oxygenic photosynthesis from prokaryotes to plastids.</title>
        <authorList>
            <person name="Dagan T."/>
            <person name="Roettger M."/>
            <person name="Stucken K."/>
            <person name="Landan G."/>
            <person name="Koch R."/>
            <person name="Major P."/>
            <person name="Gould S.B."/>
            <person name="Goremykin V.V."/>
            <person name="Rippka R."/>
            <person name="Tandeau de Marsac N."/>
            <person name="Gugger M."/>
            <person name="Lockhart P.J."/>
            <person name="Allen J.F."/>
            <person name="Brune I."/>
            <person name="Maus I."/>
            <person name="Puhler A."/>
            <person name="Martin W.F."/>
        </authorList>
    </citation>
    <scope>NUCLEOTIDE SEQUENCE [LARGE SCALE GENOMIC DNA]</scope>
    <source>
        <strain evidence="3 4">PCC 7110</strain>
    </source>
</reference>
<dbReference type="GO" id="GO:0003677">
    <property type="term" value="F:DNA binding"/>
    <property type="evidence" value="ECO:0007669"/>
    <property type="project" value="UniProtKB-UniRule"/>
</dbReference>
<dbReference type="NCBIfam" id="TIGR01439">
    <property type="entry name" value="lp_hng_hel_AbrB"/>
    <property type="match status" value="1"/>
</dbReference>
<dbReference type="SMART" id="SM00966">
    <property type="entry name" value="SpoVT_AbrB"/>
    <property type="match status" value="1"/>
</dbReference>
<accession>A0A139X500</accession>
<name>A0A139X500_9CYAN</name>
<evidence type="ECO:0000256" key="1">
    <source>
        <dbReference type="PROSITE-ProRule" id="PRU01076"/>
    </source>
</evidence>
<comment type="caution">
    <text evidence="3">The sequence shown here is derived from an EMBL/GenBank/DDBJ whole genome shotgun (WGS) entry which is preliminary data.</text>
</comment>
<keyword evidence="4" id="KW-1185">Reference proteome</keyword>
<dbReference type="OrthoDB" id="9811597at2"/>
<dbReference type="STRING" id="128403.WA1_29890"/>
<evidence type="ECO:0000313" key="3">
    <source>
        <dbReference type="EMBL" id="KYC39768.1"/>
    </source>
</evidence>
<evidence type="ECO:0000259" key="2">
    <source>
        <dbReference type="PROSITE" id="PS51740"/>
    </source>
</evidence>